<reference evidence="3" key="2">
    <citation type="submission" date="2025-09" db="UniProtKB">
        <authorList>
            <consortium name="Ensembl"/>
        </authorList>
    </citation>
    <scope>IDENTIFICATION</scope>
</reference>
<accession>A0A673MLD8</accession>
<dbReference type="AlphaFoldDB" id="A0A673MLD8"/>
<dbReference type="Pfam" id="PF14603">
    <property type="entry name" value="hSH3"/>
    <property type="match status" value="1"/>
</dbReference>
<name>A0A673MLD8_9TELE</name>
<evidence type="ECO:0000259" key="2">
    <source>
        <dbReference type="Pfam" id="PF14603"/>
    </source>
</evidence>
<dbReference type="Gene3D" id="2.30.30.40">
    <property type="entry name" value="SH3 Domains"/>
    <property type="match status" value="1"/>
</dbReference>
<feature type="domain" description="Helically-extended SH3" evidence="2">
    <location>
        <begin position="21"/>
        <end position="107"/>
    </location>
</feature>
<evidence type="ECO:0000256" key="1">
    <source>
        <dbReference type="ARBA" id="ARBA00022553"/>
    </source>
</evidence>
<dbReference type="InterPro" id="IPR029294">
    <property type="entry name" value="hSH3"/>
</dbReference>
<keyword evidence="1" id="KW-0597">Phosphoprotein</keyword>
<dbReference type="SUPFAM" id="SSF50044">
    <property type="entry name" value="SH3-domain"/>
    <property type="match status" value="1"/>
</dbReference>
<dbReference type="InterPro" id="IPR036028">
    <property type="entry name" value="SH3-like_dom_sf"/>
</dbReference>
<dbReference type="GO" id="GO:0050852">
    <property type="term" value="P:T cell receptor signaling pathway"/>
    <property type="evidence" value="ECO:0007669"/>
    <property type="project" value="TreeGrafter"/>
</dbReference>
<dbReference type="GO" id="GO:0007229">
    <property type="term" value="P:integrin-mediated signaling pathway"/>
    <property type="evidence" value="ECO:0007669"/>
    <property type="project" value="InterPro"/>
</dbReference>
<evidence type="ECO:0000313" key="4">
    <source>
        <dbReference type="Proteomes" id="UP000472270"/>
    </source>
</evidence>
<dbReference type="GO" id="GO:0005886">
    <property type="term" value="C:plasma membrane"/>
    <property type="evidence" value="ECO:0007669"/>
    <property type="project" value="InterPro"/>
</dbReference>
<evidence type="ECO:0000313" key="3">
    <source>
        <dbReference type="Ensembl" id="ENSSRHP00000090463.1"/>
    </source>
</evidence>
<dbReference type="InterPro" id="IPR043443">
    <property type="entry name" value="FYB1/2-like"/>
</dbReference>
<dbReference type="PANTHER" id="PTHR16830:SF11">
    <property type="entry name" value="PML-RARA-REGULATED ADAPTER MOLECULE 1"/>
    <property type="match status" value="1"/>
</dbReference>
<dbReference type="Proteomes" id="UP000472270">
    <property type="component" value="Unassembled WGS sequence"/>
</dbReference>
<dbReference type="Ensembl" id="ENSSRHT00000092902.1">
    <property type="protein sequence ID" value="ENSSRHP00000090463.1"/>
    <property type="gene ID" value="ENSSRHG00000044668.1"/>
</dbReference>
<sequence length="116" mass="13513">MVLFSHDPIKSKQREKDEKDFRKKFKFEGPIRVLYTMMVDPNANLKKAGSKYLEVVRGEILDVIQETSKKHFLCCNKLGKCESHTTCWKTYAIVALNEVYDDIDTASGTYIYFFKS</sequence>
<dbReference type="GO" id="GO:0072659">
    <property type="term" value="P:protein localization to plasma membrane"/>
    <property type="evidence" value="ECO:0007669"/>
    <property type="project" value="TreeGrafter"/>
</dbReference>
<dbReference type="PANTHER" id="PTHR16830">
    <property type="entry name" value="SH2 CONTAINING ADAPTOR PRAM-1 RELATED"/>
    <property type="match status" value="1"/>
</dbReference>
<protein>
    <recommendedName>
        <fullName evidence="2">Helically-extended SH3 domain-containing protein</fullName>
    </recommendedName>
</protein>
<reference evidence="3" key="1">
    <citation type="submission" date="2025-08" db="UniProtKB">
        <authorList>
            <consortium name="Ensembl"/>
        </authorList>
    </citation>
    <scope>IDENTIFICATION</scope>
</reference>
<organism evidence="3 4">
    <name type="scientific">Sinocyclocheilus rhinocerous</name>
    <dbReference type="NCBI Taxonomy" id="307959"/>
    <lineage>
        <taxon>Eukaryota</taxon>
        <taxon>Metazoa</taxon>
        <taxon>Chordata</taxon>
        <taxon>Craniata</taxon>
        <taxon>Vertebrata</taxon>
        <taxon>Euteleostomi</taxon>
        <taxon>Actinopterygii</taxon>
        <taxon>Neopterygii</taxon>
        <taxon>Teleostei</taxon>
        <taxon>Ostariophysi</taxon>
        <taxon>Cypriniformes</taxon>
        <taxon>Cyprinidae</taxon>
        <taxon>Cyprininae</taxon>
        <taxon>Sinocyclocheilus</taxon>
    </lineage>
</organism>
<keyword evidence="4" id="KW-1185">Reference proteome</keyword>
<proteinExistence type="predicted"/>